<dbReference type="CDD" id="cd19376">
    <property type="entry name" value="TGF_beta_GDF15"/>
    <property type="match status" value="1"/>
</dbReference>
<dbReference type="EMBL" id="JANPWB010000016">
    <property type="protein sequence ID" value="KAJ1085430.1"/>
    <property type="molecule type" value="Genomic_DNA"/>
</dbReference>
<sequence length="379" mass="43293">MRSSGQSARYPEACLALLFLLTAVELRPLGEQEKRIQLEAVKRGILERLGLHRPPPTHQRLDKEALQRMYKVYEETLLELKGNTSQEENMLTATENRVHLLTPKLTLKIKTTDSRQGQEKHSHAVNLVFSRTLALHQELRVLKAELQLQKHFLIAQSQRFPIINYRPPPMVNIYKVTESSDANGEPELKLLDSKPFETGTLNLNVVKAVQEWVASPEERLQMKLMFISDFPLVSEVNQYKKWTDSLILEVETQKASKARARKTRELPTQDQEDCKKNEKHCCRKSLHVSFKEIGLSDWVIAPESYTMFFCEGSCPRNYKSASMHAQIKSKMHQLSNGATPGPCCVPASYEPLLLMHYNSAGELSLTPCEDILVRKCHCA</sequence>
<feature type="chain" id="PRO_5043552209" description="TGF-beta family profile domain-containing protein" evidence="7">
    <location>
        <begin position="27"/>
        <end position="379"/>
    </location>
</feature>
<evidence type="ECO:0000256" key="4">
    <source>
        <dbReference type="ARBA" id="ARBA00023030"/>
    </source>
</evidence>
<keyword evidence="7" id="KW-0732">Signal</keyword>
<dbReference type="GO" id="GO:0008083">
    <property type="term" value="F:growth factor activity"/>
    <property type="evidence" value="ECO:0007669"/>
    <property type="project" value="UniProtKB-KW"/>
</dbReference>
<comment type="similarity">
    <text evidence="2 6">Belongs to the TGF-beta family.</text>
</comment>
<keyword evidence="10" id="KW-1185">Reference proteome</keyword>
<comment type="caution">
    <text evidence="9">The sequence shown here is derived from an EMBL/GenBank/DDBJ whole genome shotgun (WGS) entry which is preliminary data.</text>
</comment>
<dbReference type="InterPro" id="IPR017948">
    <property type="entry name" value="TGFb_CS"/>
</dbReference>
<dbReference type="Proteomes" id="UP001066276">
    <property type="component" value="Chromosome 12"/>
</dbReference>
<dbReference type="InterPro" id="IPR029034">
    <property type="entry name" value="Cystine-knot_cytokine"/>
</dbReference>
<protein>
    <recommendedName>
        <fullName evidence="8">TGF-beta family profile domain-containing protein</fullName>
    </recommendedName>
</protein>
<dbReference type="InterPro" id="IPR001111">
    <property type="entry name" value="TGF-b_propeptide"/>
</dbReference>
<dbReference type="Pfam" id="PF00019">
    <property type="entry name" value="TGF_beta"/>
    <property type="match status" value="1"/>
</dbReference>
<evidence type="ECO:0000256" key="3">
    <source>
        <dbReference type="ARBA" id="ARBA00022525"/>
    </source>
</evidence>
<gene>
    <name evidence="9" type="ORF">NDU88_005562</name>
</gene>
<organism evidence="9 10">
    <name type="scientific">Pleurodeles waltl</name>
    <name type="common">Iberian ribbed newt</name>
    <dbReference type="NCBI Taxonomy" id="8319"/>
    <lineage>
        <taxon>Eukaryota</taxon>
        <taxon>Metazoa</taxon>
        <taxon>Chordata</taxon>
        <taxon>Craniata</taxon>
        <taxon>Vertebrata</taxon>
        <taxon>Euteleostomi</taxon>
        <taxon>Amphibia</taxon>
        <taxon>Batrachia</taxon>
        <taxon>Caudata</taxon>
        <taxon>Salamandroidea</taxon>
        <taxon>Salamandridae</taxon>
        <taxon>Pleurodelinae</taxon>
        <taxon>Pleurodeles</taxon>
    </lineage>
</organism>
<dbReference type="PRINTS" id="PR00669">
    <property type="entry name" value="INHIBINA"/>
</dbReference>
<evidence type="ECO:0000256" key="5">
    <source>
        <dbReference type="ARBA" id="ARBA00023157"/>
    </source>
</evidence>
<comment type="subcellular location">
    <subcellularLocation>
        <location evidence="1">Secreted</location>
    </subcellularLocation>
</comment>
<dbReference type="Gene3D" id="2.10.90.10">
    <property type="entry name" value="Cystine-knot cytokines"/>
    <property type="match status" value="1"/>
</dbReference>
<dbReference type="PROSITE" id="PS00250">
    <property type="entry name" value="TGF_BETA_1"/>
    <property type="match status" value="1"/>
</dbReference>
<dbReference type="AlphaFoldDB" id="A0AAV7LCS6"/>
<proteinExistence type="inferred from homology"/>
<dbReference type="PANTHER" id="PTHR11848">
    <property type="entry name" value="TGF-BETA FAMILY"/>
    <property type="match status" value="1"/>
</dbReference>
<reference evidence="9" key="1">
    <citation type="journal article" date="2022" name="bioRxiv">
        <title>Sequencing and chromosome-scale assembly of the giantPleurodeles waltlgenome.</title>
        <authorList>
            <person name="Brown T."/>
            <person name="Elewa A."/>
            <person name="Iarovenko S."/>
            <person name="Subramanian E."/>
            <person name="Araus A.J."/>
            <person name="Petzold A."/>
            <person name="Susuki M."/>
            <person name="Suzuki K.-i.T."/>
            <person name="Hayashi T."/>
            <person name="Toyoda A."/>
            <person name="Oliveira C."/>
            <person name="Osipova E."/>
            <person name="Leigh N.D."/>
            <person name="Simon A."/>
            <person name="Yun M.H."/>
        </authorList>
    </citation>
    <scope>NUCLEOTIDE SEQUENCE</scope>
    <source>
        <strain evidence="9">20211129_DDA</strain>
        <tissue evidence="9">Liver</tissue>
    </source>
</reference>
<evidence type="ECO:0000256" key="1">
    <source>
        <dbReference type="ARBA" id="ARBA00004613"/>
    </source>
</evidence>
<dbReference type="GO" id="GO:0005615">
    <property type="term" value="C:extracellular space"/>
    <property type="evidence" value="ECO:0007669"/>
    <property type="project" value="TreeGrafter"/>
</dbReference>
<evidence type="ECO:0000259" key="8">
    <source>
        <dbReference type="PROSITE" id="PS51362"/>
    </source>
</evidence>
<dbReference type="InterPro" id="IPR001839">
    <property type="entry name" value="TGF-b_C"/>
</dbReference>
<evidence type="ECO:0000256" key="2">
    <source>
        <dbReference type="ARBA" id="ARBA00006656"/>
    </source>
</evidence>
<name>A0AAV7LCS6_PLEWA</name>
<dbReference type="SMART" id="SM00204">
    <property type="entry name" value="TGFB"/>
    <property type="match status" value="1"/>
</dbReference>
<evidence type="ECO:0000256" key="6">
    <source>
        <dbReference type="RuleBase" id="RU000354"/>
    </source>
</evidence>
<dbReference type="PROSITE" id="PS51362">
    <property type="entry name" value="TGF_BETA_2"/>
    <property type="match status" value="1"/>
</dbReference>
<dbReference type="SUPFAM" id="SSF57501">
    <property type="entry name" value="Cystine-knot cytokines"/>
    <property type="match status" value="1"/>
</dbReference>
<evidence type="ECO:0000313" key="10">
    <source>
        <dbReference type="Proteomes" id="UP001066276"/>
    </source>
</evidence>
<dbReference type="GO" id="GO:0005125">
    <property type="term" value="F:cytokine activity"/>
    <property type="evidence" value="ECO:0007669"/>
    <property type="project" value="TreeGrafter"/>
</dbReference>
<dbReference type="InterPro" id="IPR015615">
    <property type="entry name" value="TGF-beta-rel"/>
</dbReference>
<keyword evidence="4 6" id="KW-0339">Growth factor</keyword>
<keyword evidence="3" id="KW-0964">Secreted</keyword>
<evidence type="ECO:0000256" key="7">
    <source>
        <dbReference type="SAM" id="SignalP"/>
    </source>
</evidence>
<dbReference type="PANTHER" id="PTHR11848:SF78">
    <property type="entry name" value="GROWTH_DIFFERENTIATION FACTOR 15"/>
    <property type="match status" value="1"/>
</dbReference>
<evidence type="ECO:0000313" key="9">
    <source>
        <dbReference type="EMBL" id="KAJ1085430.1"/>
    </source>
</evidence>
<accession>A0AAV7LCS6</accession>
<dbReference type="Pfam" id="PF00688">
    <property type="entry name" value="TGFb_propeptide"/>
    <property type="match status" value="1"/>
</dbReference>
<dbReference type="Gene3D" id="2.60.120.970">
    <property type="match status" value="1"/>
</dbReference>
<keyword evidence="5" id="KW-1015">Disulfide bond</keyword>
<feature type="signal peptide" evidence="7">
    <location>
        <begin position="1"/>
        <end position="26"/>
    </location>
</feature>
<feature type="domain" description="TGF-beta family profile" evidence="8">
    <location>
        <begin position="261"/>
        <end position="379"/>
    </location>
</feature>